<evidence type="ECO:0000256" key="6">
    <source>
        <dbReference type="SAM" id="Phobius"/>
    </source>
</evidence>
<evidence type="ECO:0000256" key="3">
    <source>
        <dbReference type="ARBA" id="ARBA00022692"/>
    </source>
</evidence>
<feature type="transmembrane region" description="Helical" evidence="6">
    <location>
        <begin position="268"/>
        <end position="293"/>
    </location>
</feature>
<feature type="transmembrane region" description="Helical" evidence="6">
    <location>
        <begin position="305"/>
        <end position="324"/>
    </location>
</feature>
<proteinExistence type="predicted"/>
<comment type="subcellular location">
    <subcellularLocation>
        <location evidence="1">Cell membrane</location>
        <topology evidence="1">Multi-pass membrane protein</topology>
    </subcellularLocation>
</comment>
<dbReference type="Gene3D" id="1.20.1640.10">
    <property type="entry name" value="Multidrug efflux transporter AcrB transmembrane domain"/>
    <property type="match status" value="2"/>
</dbReference>
<evidence type="ECO:0000256" key="2">
    <source>
        <dbReference type="ARBA" id="ARBA00022475"/>
    </source>
</evidence>
<dbReference type="Pfam" id="PF03176">
    <property type="entry name" value="MMPL"/>
    <property type="match status" value="2"/>
</dbReference>
<feature type="transmembrane region" description="Helical" evidence="6">
    <location>
        <begin position="171"/>
        <end position="190"/>
    </location>
</feature>
<feature type="transmembrane region" description="Helical" evidence="6">
    <location>
        <begin position="610"/>
        <end position="633"/>
    </location>
</feature>
<dbReference type="InterPro" id="IPR000731">
    <property type="entry name" value="SSD"/>
</dbReference>
<feature type="transmembrane region" description="Helical" evidence="6">
    <location>
        <begin position="345"/>
        <end position="368"/>
    </location>
</feature>
<protein>
    <recommendedName>
        <fullName evidence="7">SSD domain-containing protein</fullName>
    </recommendedName>
</protein>
<keyword evidence="5 6" id="KW-0472">Membrane</keyword>
<feature type="transmembrane region" description="Helical" evidence="6">
    <location>
        <begin position="542"/>
        <end position="562"/>
    </location>
</feature>
<feature type="transmembrane region" description="Helical" evidence="6">
    <location>
        <begin position="222"/>
        <end position="247"/>
    </location>
</feature>
<feature type="domain" description="SSD" evidence="7">
    <location>
        <begin position="199"/>
        <end position="322"/>
    </location>
</feature>
<dbReference type="SUPFAM" id="SSF82866">
    <property type="entry name" value="Multidrug efflux transporter AcrB transmembrane domain"/>
    <property type="match status" value="2"/>
</dbReference>
<evidence type="ECO:0000259" key="7">
    <source>
        <dbReference type="PROSITE" id="PS50156"/>
    </source>
</evidence>
<feature type="transmembrane region" description="Helical" evidence="6">
    <location>
        <begin position="15"/>
        <end position="35"/>
    </location>
</feature>
<dbReference type="Proteomes" id="UP001320544">
    <property type="component" value="Chromosome"/>
</dbReference>
<gene>
    <name evidence="8" type="ORF">CE91St30_05730</name>
</gene>
<keyword evidence="4 6" id="KW-1133">Transmembrane helix</keyword>
<reference evidence="8 9" key="1">
    <citation type="submission" date="2022-01" db="EMBL/GenBank/DDBJ databases">
        <title>Novel bile acid biosynthetic pathways are enriched in the microbiome of centenarians.</title>
        <authorList>
            <person name="Sato Y."/>
            <person name="Atarashi K."/>
            <person name="Plichta R.D."/>
            <person name="Arai Y."/>
            <person name="Sasajima S."/>
            <person name="Kearney M.S."/>
            <person name="Suda W."/>
            <person name="Takeshita K."/>
            <person name="Sasaki T."/>
            <person name="Okamoto S."/>
            <person name="Skelly N.A."/>
            <person name="Okamura Y."/>
            <person name="Vlamakis H."/>
            <person name="Li Y."/>
            <person name="Tanoue T."/>
            <person name="Takei H."/>
            <person name="Nittono H."/>
            <person name="Narushima S."/>
            <person name="Irie J."/>
            <person name="Itoh H."/>
            <person name="Moriya K."/>
            <person name="Sugiura Y."/>
            <person name="Suematsu M."/>
            <person name="Moritoki N."/>
            <person name="Shibata S."/>
            <person name="Littman R.D."/>
            <person name="Fischbach A.M."/>
            <person name="Uwamino Y."/>
            <person name="Inoue T."/>
            <person name="Honda A."/>
            <person name="Hattori M."/>
            <person name="Murai T."/>
            <person name="Xavier J.R."/>
            <person name="Hirose N."/>
            <person name="Honda K."/>
        </authorList>
    </citation>
    <scope>NUCLEOTIDE SEQUENCE [LARGE SCALE GENOMIC DNA]</scope>
    <source>
        <strain evidence="8 9">CE91-St30</strain>
    </source>
</reference>
<evidence type="ECO:0000256" key="1">
    <source>
        <dbReference type="ARBA" id="ARBA00004651"/>
    </source>
</evidence>
<keyword evidence="9" id="KW-1185">Reference proteome</keyword>
<dbReference type="PANTHER" id="PTHR33406">
    <property type="entry name" value="MEMBRANE PROTEIN MJ1562-RELATED"/>
    <property type="match status" value="1"/>
</dbReference>
<feature type="transmembrane region" description="Helical" evidence="6">
    <location>
        <begin position="568"/>
        <end position="589"/>
    </location>
</feature>
<dbReference type="PROSITE" id="PS50156">
    <property type="entry name" value="SSD"/>
    <property type="match status" value="1"/>
</dbReference>
<keyword evidence="3 6" id="KW-0812">Transmembrane</keyword>
<evidence type="ECO:0000313" key="8">
    <source>
        <dbReference type="EMBL" id="BDE95240.1"/>
    </source>
</evidence>
<evidence type="ECO:0000313" key="9">
    <source>
        <dbReference type="Proteomes" id="UP001320544"/>
    </source>
</evidence>
<dbReference type="EMBL" id="AP025564">
    <property type="protein sequence ID" value="BDE95240.1"/>
    <property type="molecule type" value="Genomic_DNA"/>
</dbReference>
<feature type="transmembrane region" description="Helical" evidence="6">
    <location>
        <begin position="639"/>
        <end position="669"/>
    </location>
</feature>
<keyword evidence="2" id="KW-1003">Cell membrane</keyword>
<sequence length="694" mass="75733">MDRFATFVIDHKKPIVWLTLALAVIGTVMTFLVPINYNLSEYLPETTESMRAVDTMEEEFGMAVPNARVMVDDVGVTEALEYKERLEAAAGVDDVMWLDDVADLSIPLEMLDADTVSAYYKDGHALFDVTIASGAESEAMDAIYGIIGEGGHASGQSVSTAEMKSMTITEVINGILILVPLILLVLVLSTTSWVEPILFLLAIGVSVLMNMGSNLFMGEVSFIAFMVAPVLQLAVSLDYAIFLLHAFQRFRKTEPDVESAMRAAMKKSFSSIAASAATTFFGFAALCFMQFQIGMDLGLALVKGIVLSFLCVVIFLPAFTLMAYKLIDKTRHRRLLPTFRGAGKYLAPLRIPVFLIVIALIVPCFLAQSNTQFTYGMGSVEGSQTRASLDAEAIEDTFGQSEATVILIPNDDRAREAELVAELEQIPHVTSVISYTNAVGMAIPVEFLDESITSQFYSDNYARVIVYADTENEGDVAFGVVEQIREKAGALYGDESMSAGYATSLYDMRAVVTVDNQTTNLIAICAIILVLLLTFKSATLPVILLATIESAIFINLAVPYLTGDSLNYLGFLVINTVQLGATVDYAILFTDNYRKNRQAMAVRPALSRTLGDTFFSILVSASILSMTGAVLWLTSSNNIVSVLGLLLCRGTLLSFLLVVTFLPGALLIFDRIIKKTTWRANFFDPRASHKEESS</sequence>
<name>A0ABN6MDV1_9ACTN</name>
<dbReference type="RefSeq" id="WP_244411673.1">
    <property type="nucleotide sequence ID" value="NZ_AP025564.1"/>
</dbReference>
<feature type="transmembrane region" description="Helical" evidence="6">
    <location>
        <begin position="518"/>
        <end position="535"/>
    </location>
</feature>
<organism evidence="8 9">
    <name type="scientific">Raoultibacter timonensis</name>
    <dbReference type="NCBI Taxonomy" id="1907662"/>
    <lineage>
        <taxon>Bacteria</taxon>
        <taxon>Bacillati</taxon>
        <taxon>Actinomycetota</taxon>
        <taxon>Coriobacteriia</taxon>
        <taxon>Eggerthellales</taxon>
        <taxon>Eggerthellaceae</taxon>
        <taxon>Raoultibacter</taxon>
    </lineage>
</organism>
<dbReference type="InterPro" id="IPR004869">
    <property type="entry name" value="MMPL_dom"/>
</dbReference>
<accession>A0ABN6MDV1</accession>
<evidence type="ECO:0000256" key="5">
    <source>
        <dbReference type="ARBA" id="ARBA00023136"/>
    </source>
</evidence>
<evidence type="ECO:0000256" key="4">
    <source>
        <dbReference type="ARBA" id="ARBA00022989"/>
    </source>
</evidence>
<dbReference type="PANTHER" id="PTHR33406:SF13">
    <property type="entry name" value="MEMBRANE PROTEIN YDFJ"/>
    <property type="match status" value="1"/>
</dbReference>
<dbReference type="InterPro" id="IPR050545">
    <property type="entry name" value="Mycobact_MmpL"/>
</dbReference>